<dbReference type="PRINTS" id="PR00237">
    <property type="entry name" value="GPCRRHODOPSN"/>
</dbReference>
<dbReference type="PANTHER" id="PTHR45695:SF15">
    <property type="entry name" value="OPSIN RH2"/>
    <property type="match status" value="1"/>
</dbReference>
<proteinExistence type="predicted"/>
<keyword evidence="5 8" id="KW-0472">Membrane</keyword>
<keyword evidence="11" id="KW-1185">Reference proteome</keyword>
<feature type="domain" description="G-protein coupled receptors family 1 profile" evidence="9">
    <location>
        <begin position="1"/>
        <end position="219"/>
    </location>
</feature>
<keyword evidence="3 8" id="KW-1133">Transmembrane helix</keyword>
<name>A0ABD0LNF9_9CAEN</name>
<evidence type="ECO:0000256" key="2">
    <source>
        <dbReference type="ARBA" id="ARBA00022692"/>
    </source>
</evidence>
<dbReference type="PROSITE" id="PS50262">
    <property type="entry name" value="G_PROTEIN_RECEP_F1_2"/>
    <property type="match status" value="1"/>
</dbReference>
<evidence type="ECO:0000256" key="8">
    <source>
        <dbReference type="SAM" id="Phobius"/>
    </source>
</evidence>
<keyword evidence="6" id="KW-0675">Receptor</keyword>
<evidence type="ECO:0000256" key="7">
    <source>
        <dbReference type="ARBA" id="ARBA00023224"/>
    </source>
</evidence>
<evidence type="ECO:0000256" key="6">
    <source>
        <dbReference type="ARBA" id="ARBA00023170"/>
    </source>
</evidence>
<comment type="subcellular location">
    <subcellularLocation>
        <location evidence="1">Membrane</location>
        <topology evidence="1">Multi-pass membrane protein</topology>
    </subcellularLocation>
</comment>
<feature type="non-terminal residue" evidence="10">
    <location>
        <position position="1"/>
    </location>
</feature>
<feature type="transmembrane region" description="Helical" evidence="8">
    <location>
        <begin position="33"/>
        <end position="53"/>
    </location>
</feature>
<dbReference type="GO" id="GO:0004930">
    <property type="term" value="F:G protein-coupled receptor activity"/>
    <property type="evidence" value="ECO:0007669"/>
    <property type="project" value="UniProtKB-KW"/>
</dbReference>
<dbReference type="Pfam" id="PF00001">
    <property type="entry name" value="7tm_1"/>
    <property type="match status" value="1"/>
</dbReference>
<dbReference type="AlphaFoldDB" id="A0ABD0LNF9"/>
<reference evidence="10 11" key="1">
    <citation type="journal article" date="2023" name="Sci. Data">
        <title>Genome assembly of the Korean intertidal mud-creeper Batillaria attramentaria.</title>
        <authorList>
            <person name="Patra A.K."/>
            <person name="Ho P.T."/>
            <person name="Jun S."/>
            <person name="Lee S.J."/>
            <person name="Kim Y."/>
            <person name="Won Y.J."/>
        </authorList>
    </citation>
    <scope>NUCLEOTIDE SEQUENCE [LARGE SCALE GENOMIC DNA]</scope>
    <source>
        <strain evidence="10">Wonlab-2016</strain>
    </source>
</reference>
<dbReference type="Proteomes" id="UP001519460">
    <property type="component" value="Unassembled WGS sequence"/>
</dbReference>
<evidence type="ECO:0000256" key="4">
    <source>
        <dbReference type="ARBA" id="ARBA00023040"/>
    </source>
</evidence>
<dbReference type="InterPro" id="IPR017452">
    <property type="entry name" value="GPCR_Rhodpsn_7TM"/>
</dbReference>
<dbReference type="GO" id="GO:0016020">
    <property type="term" value="C:membrane"/>
    <property type="evidence" value="ECO:0007669"/>
    <property type="project" value="UniProtKB-SubCell"/>
</dbReference>
<comment type="caution">
    <text evidence="10">The sequence shown here is derived from an EMBL/GenBank/DDBJ whole genome shotgun (WGS) entry which is preliminary data.</text>
</comment>
<evidence type="ECO:0000313" key="11">
    <source>
        <dbReference type="Proteomes" id="UP001519460"/>
    </source>
</evidence>
<gene>
    <name evidence="10" type="ORF">BaRGS_00007622</name>
</gene>
<dbReference type="Gene3D" id="1.20.1070.10">
    <property type="entry name" value="Rhodopsin 7-helix transmembrane proteins"/>
    <property type="match status" value="2"/>
</dbReference>
<evidence type="ECO:0000259" key="9">
    <source>
        <dbReference type="PROSITE" id="PS50262"/>
    </source>
</evidence>
<feature type="non-terminal residue" evidence="10">
    <location>
        <position position="250"/>
    </location>
</feature>
<keyword evidence="7" id="KW-0807">Transducer</keyword>
<evidence type="ECO:0000313" key="10">
    <source>
        <dbReference type="EMBL" id="KAK7501137.1"/>
    </source>
</evidence>
<evidence type="ECO:0000256" key="1">
    <source>
        <dbReference type="ARBA" id="ARBA00004141"/>
    </source>
</evidence>
<dbReference type="InterPro" id="IPR000276">
    <property type="entry name" value="GPCR_Rhodpsn"/>
</dbReference>
<organism evidence="10 11">
    <name type="scientific">Batillaria attramentaria</name>
    <dbReference type="NCBI Taxonomy" id="370345"/>
    <lineage>
        <taxon>Eukaryota</taxon>
        <taxon>Metazoa</taxon>
        <taxon>Spiralia</taxon>
        <taxon>Lophotrochozoa</taxon>
        <taxon>Mollusca</taxon>
        <taxon>Gastropoda</taxon>
        <taxon>Caenogastropoda</taxon>
        <taxon>Sorbeoconcha</taxon>
        <taxon>Cerithioidea</taxon>
        <taxon>Batillariidae</taxon>
        <taxon>Batillaria</taxon>
    </lineage>
</organism>
<dbReference type="SUPFAM" id="SSF81321">
    <property type="entry name" value="Family A G protein-coupled receptor-like"/>
    <property type="match status" value="2"/>
</dbReference>
<evidence type="ECO:0000256" key="5">
    <source>
        <dbReference type="ARBA" id="ARBA00023136"/>
    </source>
</evidence>
<dbReference type="EMBL" id="JACVVK020000033">
    <property type="protein sequence ID" value="KAK7501137.1"/>
    <property type="molecule type" value="Genomic_DNA"/>
</dbReference>
<keyword evidence="4" id="KW-0297">G-protein coupled receptor</keyword>
<accession>A0ABD0LNF9</accession>
<evidence type="ECO:0000256" key="3">
    <source>
        <dbReference type="ARBA" id="ARBA00022989"/>
    </source>
</evidence>
<sequence>TPDMVSMELHNGPKGNLTLCQPSWAERAEQLHLLLQLVFFYLVPLIIMTFTYVRVALCLWRSGSIDENDEAAASVPRAQMQLRRKKAKMLIVVVLIFAVCYLPVYILFILCDGRSYAATSDSRRLVPSFSRASIKTCTKPGNNTHATSYPDCKIVLDPSPWTEDVFKDWKYHPRTIPGLQGCPGATGALRYFPHSAVPPLAMLSHWLCYFNSSINPVIYNFMSCNFRREFRVACYLCCRRGSNRRMAAYE</sequence>
<dbReference type="PANTHER" id="PTHR45695">
    <property type="entry name" value="LEUCOKININ RECEPTOR-RELATED"/>
    <property type="match status" value="1"/>
</dbReference>
<keyword evidence="2 8" id="KW-0812">Transmembrane</keyword>
<protein>
    <recommendedName>
        <fullName evidence="9">G-protein coupled receptors family 1 profile domain-containing protein</fullName>
    </recommendedName>
</protein>
<feature type="transmembrane region" description="Helical" evidence="8">
    <location>
        <begin position="89"/>
        <end position="110"/>
    </location>
</feature>